<accession>A0A6A5KNT5</accession>
<dbReference type="Proteomes" id="UP000800040">
    <property type="component" value="Unassembled WGS sequence"/>
</dbReference>
<dbReference type="AlphaFoldDB" id="A0A6A5KNT5"/>
<dbReference type="EMBL" id="ML975290">
    <property type="protein sequence ID" value="KAF1835243.1"/>
    <property type="molecule type" value="Genomic_DNA"/>
</dbReference>
<gene>
    <name evidence="2" type="ORF">BDW02DRAFT_496370</name>
</gene>
<evidence type="ECO:0000256" key="1">
    <source>
        <dbReference type="SAM" id="MobiDB-lite"/>
    </source>
</evidence>
<feature type="compositionally biased region" description="Basic and acidic residues" evidence="1">
    <location>
        <begin position="73"/>
        <end position="90"/>
    </location>
</feature>
<protein>
    <submittedName>
        <fullName evidence="2">Uncharacterized protein</fullName>
    </submittedName>
</protein>
<feature type="compositionally biased region" description="Polar residues" evidence="1">
    <location>
        <begin position="7"/>
        <end position="16"/>
    </location>
</feature>
<evidence type="ECO:0000313" key="3">
    <source>
        <dbReference type="Proteomes" id="UP000800040"/>
    </source>
</evidence>
<feature type="region of interest" description="Disordered" evidence="1">
    <location>
        <begin position="73"/>
        <end position="95"/>
    </location>
</feature>
<dbReference type="OrthoDB" id="415825at2759"/>
<organism evidence="2 3">
    <name type="scientific">Decorospora gaudefroyi</name>
    <dbReference type="NCBI Taxonomy" id="184978"/>
    <lineage>
        <taxon>Eukaryota</taxon>
        <taxon>Fungi</taxon>
        <taxon>Dikarya</taxon>
        <taxon>Ascomycota</taxon>
        <taxon>Pezizomycotina</taxon>
        <taxon>Dothideomycetes</taxon>
        <taxon>Pleosporomycetidae</taxon>
        <taxon>Pleosporales</taxon>
        <taxon>Pleosporineae</taxon>
        <taxon>Pleosporaceae</taxon>
        <taxon>Decorospora</taxon>
    </lineage>
</organism>
<reference evidence="2" key="1">
    <citation type="submission" date="2020-01" db="EMBL/GenBank/DDBJ databases">
        <authorList>
            <consortium name="DOE Joint Genome Institute"/>
            <person name="Haridas S."/>
            <person name="Albert R."/>
            <person name="Binder M."/>
            <person name="Bloem J."/>
            <person name="Labutti K."/>
            <person name="Salamov A."/>
            <person name="Andreopoulos B."/>
            <person name="Baker S.E."/>
            <person name="Barry K."/>
            <person name="Bills G."/>
            <person name="Bluhm B.H."/>
            <person name="Cannon C."/>
            <person name="Castanera R."/>
            <person name="Culley D.E."/>
            <person name="Daum C."/>
            <person name="Ezra D."/>
            <person name="Gonzalez J.B."/>
            <person name="Henrissat B."/>
            <person name="Kuo A."/>
            <person name="Liang C."/>
            <person name="Lipzen A."/>
            <person name="Lutzoni F."/>
            <person name="Magnuson J."/>
            <person name="Mondo S."/>
            <person name="Nolan M."/>
            <person name="Ohm R."/>
            <person name="Pangilinan J."/>
            <person name="Park H.-J."/>
            <person name="Ramirez L."/>
            <person name="Alfaro M."/>
            <person name="Sun H."/>
            <person name="Tritt A."/>
            <person name="Yoshinaga Y."/>
            <person name="Zwiers L.-H."/>
            <person name="Turgeon B.G."/>
            <person name="Goodwin S.B."/>
            <person name="Spatafora J.W."/>
            <person name="Crous P.W."/>
            <person name="Grigoriev I.V."/>
        </authorList>
    </citation>
    <scope>NUCLEOTIDE SEQUENCE</scope>
    <source>
        <strain evidence="2">P77</strain>
    </source>
</reference>
<evidence type="ECO:0000313" key="2">
    <source>
        <dbReference type="EMBL" id="KAF1835243.1"/>
    </source>
</evidence>
<keyword evidence="3" id="KW-1185">Reference proteome</keyword>
<dbReference type="PANTHER" id="PTHR37540:SF5">
    <property type="entry name" value="TRANSCRIPTION FACTOR DOMAIN-CONTAINING PROTEIN"/>
    <property type="match status" value="1"/>
</dbReference>
<proteinExistence type="predicted"/>
<name>A0A6A5KNT5_9PLEO</name>
<dbReference type="PANTHER" id="PTHR37540">
    <property type="entry name" value="TRANSCRIPTION FACTOR (ACR-2), PUTATIVE-RELATED-RELATED"/>
    <property type="match status" value="1"/>
</dbReference>
<feature type="region of interest" description="Disordered" evidence="1">
    <location>
        <begin position="1"/>
        <end position="34"/>
    </location>
</feature>
<sequence length="624" mass="70490">MRRADVQTLNSVSADQSPPPQPKTKAPHRRLKRDGPLQLQFVTATDPSQFKDAVTKRNVRSHAMIHYRNKQDVINKKNKKKPDAKTEKVSSAKKKSPIIADRIEPILIHDPLSDPEPKQHIAANDELLSKEHVEDQLCSHSDSRAYEPTASQAPVLRRRASYIRTRKVIFKLKGHVVEYEYTENQVERQLRIFAAKIATFCQIGDGVDPFVVLPQFQHPELDILFLTRSCMRAFSTESCLVKWLPAMLSHPDILLSAPVMASTWLDMHSQCLEDSKRTALLKVEIISMINRRLRDPETQCNDLTLFVILHLLGGEMRIGNEETLRTHISGIARFLAQRGGLYQFAQKALAETCAAVCTHCNIFCEMKPLSIFTTWEPEEYIVLDDNTAIPESPLFCPRPDFVTIAKDPRCSPSTCDLLRDMRDLTDLFIAHNADIYDVSDVPLSSIDTDYITKFTAIRSRLTLLPSAYTPGLATSNDWVYEACRLAALIFTASMVQRLPFSTTADPSRNVLVPESISMNHDAPFPTTRLSETLYEVLQRTDLDNVWNDMSGVLYWVTAVGAAAARAIDVAPGPELRYAVWVRRCLTMFSMRVMTVLMFEHPVPVLRAQKKLLRVQELVGTYGGG</sequence>